<dbReference type="InterPro" id="IPR036322">
    <property type="entry name" value="WD40_repeat_dom_sf"/>
</dbReference>
<dbReference type="Gene3D" id="2.130.10.10">
    <property type="entry name" value="YVTN repeat-like/Quinoprotein amine dehydrogenase"/>
    <property type="match status" value="4"/>
</dbReference>
<dbReference type="RefSeq" id="WP_059750964.1">
    <property type="nucleotide sequence ID" value="NZ_LOXM01000108.1"/>
</dbReference>
<organism evidence="4 5">
    <name type="scientific">Burkholderia ubonensis</name>
    <dbReference type="NCBI Taxonomy" id="101571"/>
    <lineage>
        <taxon>Bacteria</taxon>
        <taxon>Pseudomonadati</taxon>
        <taxon>Pseudomonadota</taxon>
        <taxon>Betaproteobacteria</taxon>
        <taxon>Burkholderiales</taxon>
        <taxon>Burkholderiaceae</taxon>
        <taxon>Burkholderia</taxon>
        <taxon>Burkholderia cepacia complex</taxon>
    </lineage>
</organism>
<keyword evidence="2" id="KW-0677">Repeat</keyword>
<dbReference type="Proteomes" id="UP000064029">
    <property type="component" value="Unassembled WGS sequence"/>
</dbReference>
<evidence type="ECO:0000313" key="5">
    <source>
        <dbReference type="Proteomes" id="UP000064029"/>
    </source>
</evidence>
<dbReference type="InterPro" id="IPR050349">
    <property type="entry name" value="WD_LIS1/nudF_dynein_reg"/>
</dbReference>
<feature type="repeat" description="WD" evidence="3">
    <location>
        <begin position="124"/>
        <end position="165"/>
    </location>
</feature>
<evidence type="ECO:0000256" key="2">
    <source>
        <dbReference type="ARBA" id="ARBA00022737"/>
    </source>
</evidence>
<feature type="repeat" description="WD" evidence="3">
    <location>
        <begin position="204"/>
        <end position="236"/>
    </location>
</feature>
<comment type="caution">
    <text evidence="4">The sequence shown here is derived from an EMBL/GenBank/DDBJ whole genome shotgun (WGS) entry which is preliminary data.</text>
</comment>
<dbReference type="Pfam" id="PF00400">
    <property type="entry name" value="WD40"/>
    <property type="match status" value="8"/>
</dbReference>
<sequence length="568" mass="60941">MIAHRSPISGVATFGGRFVATAGYDNQLILWDAGKRMPIGRGLHDHLANQVEFSPDGRHLVTSSSDHTSRLWSVPDLKLRAVFGEHQDDVEMSVFHPDKELVATASRDHRVRVYDFQGALRACFEGHTADVISVAWSAGGDELISSSDDGTIKRWSLSSNGLIADFDLGGVETDTIAVTRRGVIYAGNDEGEILVIHQGATRRYPAHAAGIKRLIHQAGEDLLVSLSYDRTLRIWSTQGELTPLATSDLPPEVWPRSCAFIDGKTLAFATFGTSYAVYHVDTDHWDLDRVGPTPGINAVAVHAGGRLTIGDSGVLHRDGVASTQIGSLCNFLTPVGNRVVTGGQIGAVVDVLTNELLHQHHSPLNCGAAFECAGVPHFVIGTYTGEGLVFSVDARNVVTHVATLPLHANAVKSIAVSSGKIFSVCADTSASWFAIDDFAELARVYDAHDRIANGCAALPGGQFVSVSRDHALRIWSTDGVSVIPTPHTRSIKCVATSDDGRYVATGSYFGTVAIYDRDRDAWARTVRPTTAGISSMCFDPQAHCFLASSYDGHVYEVAAGERTQGQAV</sequence>
<dbReference type="OrthoDB" id="135039at2"/>
<protein>
    <recommendedName>
        <fullName evidence="6">WD domain-containing protein</fullName>
    </recommendedName>
</protein>
<gene>
    <name evidence="4" type="ORF">WJ33_23365</name>
</gene>
<dbReference type="SMART" id="SM00320">
    <property type="entry name" value="WD40"/>
    <property type="match status" value="9"/>
</dbReference>
<dbReference type="SUPFAM" id="SSF50978">
    <property type="entry name" value="WD40 repeat-like"/>
    <property type="match status" value="1"/>
</dbReference>
<reference evidence="4 5" key="1">
    <citation type="submission" date="2015-11" db="EMBL/GenBank/DDBJ databases">
        <title>Expanding the genomic diversity of Burkholderia species for the development of highly accurate diagnostics.</title>
        <authorList>
            <person name="Sahl J."/>
            <person name="Keim P."/>
            <person name="Wagner D."/>
        </authorList>
    </citation>
    <scope>NUCLEOTIDE SEQUENCE [LARGE SCALE GENOMIC DNA]</scope>
    <source>
        <strain evidence="4 5">MSMB2036</strain>
    </source>
</reference>
<dbReference type="InterPro" id="IPR015943">
    <property type="entry name" value="WD40/YVTN_repeat-like_dom_sf"/>
</dbReference>
<dbReference type="EMBL" id="LOXM01000108">
    <property type="protein sequence ID" value="KVG68752.1"/>
    <property type="molecule type" value="Genomic_DNA"/>
</dbReference>
<dbReference type="PRINTS" id="PR00320">
    <property type="entry name" value="GPROTEINBRPT"/>
</dbReference>
<evidence type="ECO:0008006" key="6">
    <source>
        <dbReference type="Google" id="ProtNLM"/>
    </source>
</evidence>
<dbReference type="AlphaFoldDB" id="A0A103RJ71"/>
<name>A0A103RJ71_9BURK</name>
<evidence type="ECO:0000256" key="1">
    <source>
        <dbReference type="ARBA" id="ARBA00022574"/>
    </source>
</evidence>
<evidence type="ECO:0000256" key="3">
    <source>
        <dbReference type="PROSITE-ProRule" id="PRU00221"/>
    </source>
</evidence>
<dbReference type="InterPro" id="IPR001680">
    <property type="entry name" value="WD40_rpt"/>
</dbReference>
<dbReference type="InterPro" id="IPR020472">
    <property type="entry name" value="WD40_PAC1"/>
</dbReference>
<evidence type="ECO:0000313" key="4">
    <source>
        <dbReference type="EMBL" id="KVG68752.1"/>
    </source>
</evidence>
<feature type="repeat" description="WD" evidence="3">
    <location>
        <begin position="41"/>
        <end position="74"/>
    </location>
</feature>
<dbReference type="SUPFAM" id="SSF50998">
    <property type="entry name" value="Quinoprotein alcohol dehydrogenase-like"/>
    <property type="match status" value="1"/>
</dbReference>
<keyword evidence="1 3" id="KW-0853">WD repeat</keyword>
<dbReference type="PANTHER" id="PTHR44129">
    <property type="entry name" value="WD REPEAT-CONTAINING PROTEIN POP1"/>
    <property type="match status" value="1"/>
</dbReference>
<accession>A0A103RJ71</accession>
<feature type="repeat" description="WD" evidence="3">
    <location>
        <begin position="83"/>
        <end position="117"/>
    </location>
</feature>
<proteinExistence type="predicted"/>
<dbReference type="InterPro" id="IPR011047">
    <property type="entry name" value="Quinoprotein_ADH-like_sf"/>
</dbReference>
<dbReference type="PROSITE" id="PS50082">
    <property type="entry name" value="WD_REPEATS_2"/>
    <property type="match status" value="4"/>
</dbReference>
<dbReference type="PROSITE" id="PS50294">
    <property type="entry name" value="WD_REPEATS_REGION"/>
    <property type="match status" value="3"/>
</dbReference>